<comment type="caution">
    <text evidence="2">The sequence shown here is derived from an EMBL/GenBank/DDBJ whole genome shotgun (WGS) entry which is preliminary data.</text>
</comment>
<organism evidence="2 3">
    <name type="scientific">Vibrio zhanjiangensis</name>
    <dbReference type="NCBI Taxonomy" id="1046128"/>
    <lineage>
        <taxon>Bacteria</taxon>
        <taxon>Pseudomonadati</taxon>
        <taxon>Pseudomonadota</taxon>
        <taxon>Gammaproteobacteria</taxon>
        <taxon>Vibrionales</taxon>
        <taxon>Vibrionaceae</taxon>
        <taxon>Vibrio</taxon>
    </lineage>
</organism>
<sequence>MKTLLSLALSKPRTLAVGLMAITILSLLSLGILFDTQTLVESSYSWAAGIRVAAALCALALVKRLPRPIQTKALVILTLLITLNELSVFASVYFRG</sequence>
<evidence type="ECO:0000313" key="2">
    <source>
        <dbReference type="EMBL" id="GLT19555.1"/>
    </source>
</evidence>
<reference evidence="3" key="1">
    <citation type="journal article" date="2019" name="Int. J. Syst. Evol. Microbiol.">
        <title>The Global Catalogue of Microorganisms (GCM) 10K type strain sequencing project: providing services to taxonomists for standard genome sequencing and annotation.</title>
        <authorList>
            <consortium name="The Broad Institute Genomics Platform"/>
            <consortium name="The Broad Institute Genome Sequencing Center for Infectious Disease"/>
            <person name="Wu L."/>
            <person name="Ma J."/>
        </authorList>
    </citation>
    <scope>NUCLEOTIDE SEQUENCE [LARGE SCALE GENOMIC DNA]</scope>
    <source>
        <strain evidence="3">NBRC 108723</strain>
    </source>
</reference>
<protein>
    <submittedName>
        <fullName evidence="2">Uncharacterized protein</fullName>
    </submittedName>
</protein>
<keyword evidence="3" id="KW-1185">Reference proteome</keyword>
<dbReference type="Proteomes" id="UP001157138">
    <property type="component" value="Unassembled WGS sequence"/>
</dbReference>
<evidence type="ECO:0000313" key="3">
    <source>
        <dbReference type="Proteomes" id="UP001157138"/>
    </source>
</evidence>
<keyword evidence="1" id="KW-1133">Transmembrane helix</keyword>
<dbReference type="EMBL" id="BSPW01000078">
    <property type="protein sequence ID" value="GLT19555.1"/>
    <property type="molecule type" value="Genomic_DNA"/>
</dbReference>
<evidence type="ECO:0000256" key="1">
    <source>
        <dbReference type="SAM" id="Phobius"/>
    </source>
</evidence>
<gene>
    <name evidence="2" type="ORF">GCM10007938_33370</name>
</gene>
<accession>A0ABQ6F261</accession>
<feature type="transmembrane region" description="Helical" evidence="1">
    <location>
        <begin position="12"/>
        <end position="32"/>
    </location>
</feature>
<feature type="transmembrane region" description="Helical" evidence="1">
    <location>
        <begin position="44"/>
        <end position="62"/>
    </location>
</feature>
<name>A0ABQ6F261_9VIBR</name>
<keyword evidence="1" id="KW-0812">Transmembrane</keyword>
<proteinExistence type="predicted"/>
<feature type="transmembrane region" description="Helical" evidence="1">
    <location>
        <begin position="74"/>
        <end position="94"/>
    </location>
</feature>
<keyword evidence="1" id="KW-0472">Membrane</keyword>